<dbReference type="Proteomes" id="UP000256253">
    <property type="component" value="Unassembled WGS sequence"/>
</dbReference>
<dbReference type="AlphaFoldDB" id="A0A3D9UJ14"/>
<keyword evidence="3" id="KW-1185">Reference proteome</keyword>
<sequence length="311" mass="31229">MQRNGHDARIPSISADRAPTLRTMSSRLHRIAAGSVLLLALAACGTQETATTGTNTSTETSTSTSASGTSEQTSDIAAASTGTTSTTSSTGSAATSTSPTSSDSATSSATDPDTPVSSTASPSDSSSGAATRTISLNPKAADGSVAAGWTATPTENPCVGVTTAEASPFAKGNGVFTCGPNAASLLACWTFPAGKVGCIQGTEQLGRKLVTFASDIRYTGAAEPNPAPLAVELTDGTTCSTVGHDSANHWQGRNGWLYCTNGRMLLAKGDGTTSGYFDKSNPVWTAESVPQNGNVAPTVVRVASATYAQGS</sequence>
<protein>
    <submittedName>
        <fullName evidence="2">Uncharacterized protein</fullName>
    </submittedName>
</protein>
<name>A0A3D9UJ14_9MICO</name>
<gene>
    <name evidence="2" type="ORF">DFJ65_0243</name>
</gene>
<feature type="compositionally biased region" description="Low complexity" evidence="1">
    <location>
        <begin position="47"/>
        <end position="130"/>
    </location>
</feature>
<accession>A0A3D9UJ14</accession>
<organism evidence="2 3">
    <name type="scientific">Calidifontibacter indicus</name>
    <dbReference type="NCBI Taxonomy" id="419650"/>
    <lineage>
        <taxon>Bacteria</taxon>
        <taxon>Bacillati</taxon>
        <taxon>Actinomycetota</taxon>
        <taxon>Actinomycetes</taxon>
        <taxon>Micrococcales</taxon>
        <taxon>Dermacoccaceae</taxon>
        <taxon>Calidifontibacter</taxon>
    </lineage>
</organism>
<evidence type="ECO:0000313" key="3">
    <source>
        <dbReference type="Proteomes" id="UP000256253"/>
    </source>
</evidence>
<evidence type="ECO:0000313" key="2">
    <source>
        <dbReference type="EMBL" id="REF29309.1"/>
    </source>
</evidence>
<dbReference type="EMBL" id="QTUA01000001">
    <property type="protein sequence ID" value="REF29309.1"/>
    <property type="molecule type" value="Genomic_DNA"/>
</dbReference>
<proteinExistence type="predicted"/>
<evidence type="ECO:0000256" key="1">
    <source>
        <dbReference type="SAM" id="MobiDB-lite"/>
    </source>
</evidence>
<feature type="region of interest" description="Disordered" evidence="1">
    <location>
        <begin position="47"/>
        <end position="131"/>
    </location>
</feature>
<reference evidence="2 3" key="1">
    <citation type="submission" date="2018-08" db="EMBL/GenBank/DDBJ databases">
        <title>Sequencing the genomes of 1000 actinobacteria strains.</title>
        <authorList>
            <person name="Klenk H.-P."/>
        </authorList>
    </citation>
    <scope>NUCLEOTIDE SEQUENCE [LARGE SCALE GENOMIC DNA]</scope>
    <source>
        <strain evidence="2 3">DSM 22967</strain>
    </source>
</reference>
<comment type="caution">
    <text evidence="2">The sequence shown here is derived from an EMBL/GenBank/DDBJ whole genome shotgun (WGS) entry which is preliminary data.</text>
</comment>